<organism evidence="2">
    <name type="scientific">Alexandrium andersonii</name>
    <dbReference type="NCBI Taxonomy" id="327968"/>
    <lineage>
        <taxon>Eukaryota</taxon>
        <taxon>Sar</taxon>
        <taxon>Alveolata</taxon>
        <taxon>Dinophyceae</taxon>
        <taxon>Gonyaulacales</taxon>
        <taxon>Pyrocystaceae</taxon>
        <taxon>Alexandrium</taxon>
    </lineage>
</organism>
<protein>
    <submittedName>
        <fullName evidence="2">Uncharacterized protein</fullName>
    </submittedName>
</protein>
<gene>
    <name evidence="2" type="ORF">AAND1436_LOCUS35635</name>
</gene>
<name>A0A7S2MNY4_9DINO</name>
<keyword evidence="1" id="KW-0175">Coiled coil</keyword>
<reference evidence="2" key="1">
    <citation type="submission" date="2021-01" db="EMBL/GenBank/DDBJ databases">
        <authorList>
            <person name="Corre E."/>
            <person name="Pelletier E."/>
            <person name="Niang G."/>
            <person name="Scheremetjew M."/>
            <person name="Finn R."/>
            <person name="Kale V."/>
            <person name="Holt S."/>
            <person name="Cochrane G."/>
            <person name="Meng A."/>
            <person name="Brown T."/>
            <person name="Cohen L."/>
        </authorList>
    </citation>
    <scope>NUCLEOTIDE SEQUENCE</scope>
    <source>
        <strain evidence="2">CCMP2222</strain>
    </source>
</reference>
<evidence type="ECO:0000313" key="2">
    <source>
        <dbReference type="EMBL" id="CAD9493863.1"/>
    </source>
</evidence>
<evidence type="ECO:0000256" key="1">
    <source>
        <dbReference type="SAM" id="Coils"/>
    </source>
</evidence>
<dbReference type="AlphaFoldDB" id="A0A7S2MNY4"/>
<sequence length="99" mass="11075">MLLRCDLELERLEARAKEVLQQLESGLMTNGQARDALAQVEARANKLETQDIDGVYTSKLVSGKTQAKNEKREQLARLERLFAELEGAFRQISAAEAKA</sequence>
<feature type="coiled-coil region" evidence="1">
    <location>
        <begin position="2"/>
        <end position="98"/>
    </location>
</feature>
<dbReference type="EMBL" id="HBGQ01074402">
    <property type="protein sequence ID" value="CAD9493863.1"/>
    <property type="molecule type" value="Transcribed_RNA"/>
</dbReference>
<proteinExistence type="predicted"/>
<accession>A0A7S2MNY4</accession>